<evidence type="ECO:0008006" key="3">
    <source>
        <dbReference type="Google" id="ProtNLM"/>
    </source>
</evidence>
<dbReference type="Proteomes" id="UP000051124">
    <property type="component" value="Unassembled WGS sequence"/>
</dbReference>
<accession>A0A0S7WMF1</accession>
<dbReference type="AlphaFoldDB" id="A0A0S7WMF1"/>
<dbReference type="Gene3D" id="2.40.10.120">
    <property type="match status" value="1"/>
</dbReference>
<dbReference type="PATRIC" id="fig|1703771.3.peg.1111"/>
<dbReference type="EMBL" id="LIZT01000002">
    <property type="protein sequence ID" value="KPJ51358.1"/>
    <property type="molecule type" value="Genomic_DNA"/>
</dbReference>
<dbReference type="SUPFAM" id="SSF50494">
    <property type="entry name" value="Trypsin-like serine proteases"/>
    <property type="match status" value="1"/>
</dbReference>
<proteinExistence type="predicted"/>
<sequence>MSWILLGAGFQVTASDLEPHTSLMESTFKLWGEGSCGTGFILSVPAEEDSESVRHILVTARHVLENIQGDSVQIILRNERGDGKWEELPYWVRCRQDGRQVWIGHEDETVDVAAMRVRVPRHIRIPLVSPDALADDQFLRDAGVHPGDELLCLGYPLCAASGRGEFAILRSGRVASYPLIPTRRMKTFLYDFEILNGHSGGPVYLIREKQKETEPRYREDARWAIVGLVSREATIPAGRTPVHAGSDTTRQLRMAQVVHASLIRETIERLVTTR</sequence>
<dbReference type="Pfam" id="PF13365">
    <property type="entry name" value="Trypsin_2"/>
    <property type="match status" value="1"/>
</dbReference>
<gene>
    <name evidence="1" type="ORF">AMJ40_00205</name>
</gene>
<protein>
    <recommendedName>
        <fullName evidence="3">Peptidase S1 domain-containing protein</fullName>
    </recommendedName>
</protein>
<comment type="caution">
    <text evidence="1">The sequence shown here is derived from an EMBL/GenBank/DDBJ whole genome shotgun (WGS) entry which is preliminary data.</text>
</comment>
<evidence type="ECO:0000313" key="2">
    <source>
        <dbReference type="Proteomes" id="UP000051124"/>
    </source>
</evidence>
<dbReference type="InterPro" id="IPR009003">
    <property type="entry name" value="Peptidase_S1_PA"/>
</dbReference>
<organism evidence="1 2">
    <name type="scientific">candidate division TA06 bacterium DG_26</name>
    <dbReference type="NCBI Taxonomy" id="1703771"/>
    <lineage>
        <taxon>Bacteria</taxon>
        <taxon>Bacteria division TA06</taxon>
    </lineage>
</organism>
<reference evidence="1 2" key="1">
    <citation type="journal article" date="2015" name="Microbiome">
        <title>Genomic resolution of linkages in carbon, nitrogen, and sulfur cycling among widespread estuary sediment bacteria.</title>
        <authorList>
            <person name="Baker B.J."/>
            <person name="Lazar C.S."/>
            <person name="Teske A.P."/>
            <person name="Dick G.J."/>
        </authorList>
    </citation>
    <scope>NUCLEOTIDE SEQUENCE [LARGE SCALE GENOMIC DNA]</scope>
    <source>
        <strain evidence="1">DG_26</strain>
    </source>
</reference>
<evidence type="ECO:0000313" key="1">
    <source>
        <dbReference type="EMBL" id="KPJ51358.1"/>
    </source>
</evidence>
<name>A0A0S7WMF1_UNCT6</name>